<gene>
    <name evidence="1" type="ORF">GWO12_11050</name>
</gene>
<reference evidence="1 2" key="1">
    <citation type="submission" date="2020-01" db="EMBL/GenBank/DDBJ databases">
        <title>Genomes assembled from Gulf of Kutch pelagic sediment metagenomes.</title>
        <authorList>
            <person name="Chandrashekar M."/>
            <person name="Mahajan M.S."/>
            <person name="Dave K.J."/>
            <person name="Vatsa P."/>
            <person name="Nathani N.M."/>
        </authorList>
    </citation>
    <scope>NUCLEOTIDE SEQUENCE [LARGE SCALE GENOMIC DNA]</scope>
    <source>
        <strain evidence="1">KS3-K002</strain>
    </source>
</reference>
<proteinExistence type="predicted"/>
<dbReference type="Proteomes" id="UP000702544">
    <property type="component" value="Unassembled WGS sequence"/>
</dbReference>
<comment type="caution">
    <text evidence="1">The sequence shown here is derived from an EMBL/GenBank/DDBJ whole genome shotgun (WGS) entry which is preliminary data.</text>
</comment>
<dbReference type="EMBL" id="JAACAK010000085">
    <property type="protein sequence ID" value="NIR75629.1"/>
    <property type="molecule type" value="Genomic_DNA"/>
</dbReference>
<accession>A0AAE5CDE6</accession>
<organism evidence="1 2">
    <name type="scientific">Candidatus Kutchimonas denitrificans</name>
    <dbReference type="NCBI Taxonomy" id="3056748"/>
    <lineage>
        <taxon>Bacteria</taxon>
        <taxon>Pseudomonadati</taxon>
        <taxon>Gemmatimonadota</taxon>
        <taxon>Gemmatimonadia</taxon>
        <taxon>Candidatus Palauibacterales</taxon>
        <taxon>Candidatus Palauibacteraceae</taxon>
        <taxon>Candidatus Kutchimonas</taxon>
    </lineage>
</organism>
<evidence type="ECO:0000313" key="1">
    <source>
        <dbReference type="EMBL" id="NIR75629.1"/>
    </source>
</evidence>
<dbReference type="AlphaFoldDB" id="A0AAE5CDE6"/>
<evidence type="ECO:0000313" key="2">
    <source>
        <dbReference type="Proteomes" id="UP000702544"/>
    </source>
</evidence>
<sequence length="240" mass="27335">MPVPLRAQIEVAKRVSKDEIVATLPADSLHEQARELVRAYMDRLTTMRARMVGGERHSGIVEQREVFIALHARPGRRSSIYELVDRGVAALRQDSLYRVLYLAEFELGFIELETLELAADRRSVNLLHVRYAQTGSGAVEEHLLFALGADNELVEVPIVYPERDGLLEEGEYFCCGSFTSFDEDDITHRVFITRSGRPGITHQVRSRFELQGRFEYDPALKEYVPRFRLVAIDTTGREPA</sequence>
<protein>
    <submittedName>
        <fullName evidence="1">Uncharacterized protein</fullName>
    </submittedName>
</protein>
<name>A0AAE5CDE6_9BACT</name>